<evidence type="ECO:0000256" key="5">
    <source>
        <dbReference type="ARBA" id="ARBA00023136"/>
    </source>
</evidence>
<name>A0A5N5IEL9_9ROSA</name>
<protein>
    <submittedName>
        <fullName evidence="9">Uncharacterized protein</fullName>
    </submittedName>
</protein>
<comment type="subcellular location">
    <subcellularLocation>
        <location evidence="1">Endomembrane system</location>
        <topology evidence="1">Multi-pass membrane protein</topology>
    </subcellularLocation>
</comment>
<evidence type="ECO:0000256" key="3">
    <source>
        <dbReference type="ARBA" id="ARBA00022729"/>
    </source>
</evidence>
<reference evidence="9 10" key="1">
    <citation type="submission" date="2019-09" db="EMBL/GenBank/DDBJ databases">
        <authorList>
            <person name="Ou C."/>
        </authorList>
    </citation>
    <scope>NUCLEOTIDE SEQUENCE [LARGE SCALE GENOMIC DNA]</scope>
    <source>
        <strain evidence="9">S2</strain>
        <tissue evidence="9">Leaf</tissue>
    </source>
</reference>
<dbReference type="Pfam" id="PF06749">
    <property type="entry name" value="DUF1218"/>
    <property type="match status" value="1"/>
</dbReference>
<keyword evidence="5 7" id="KW-0472">Membrane</keyword>
<dbReference type="InterPro" id="IPR009606">
    <property type="entry name" value="DEAL/Modifying_wall_lignin1/2"/>
</dbReference>
<feature type="transmembrane region" description="Helical" evidence="7">
    <location>
        <begin position="93"/>
        <end position="113"/>
    </location>
</feature>
<feature type="signal peptide" evidence="8">
    <location>
        <begin position="1"/>
        <end position="20"/>
    </location>
</feature>
<accession>A0A5N5IEL9</accession>
<evidence type="ECO:0000256" key="2">
    <source>
        <dbReference type="ARBA" id="ARBA00022692"/>
    </source>
</evidence>
<reference evidence="9 10" key="3">
    <citation type="submission" date="2019-11" db="EMBL/GenBank/DDBJ databases">
        <title>A de novo genome assembly of a pear dwarfing rootstock.</title>
        <authorList>
            <person name="Wang F."/>
            <person name="Wang J."/>
            <person name="Li S."/>
            <person name="Zhang Y."/>
            <person name="Fang M."/>
            <person name="Ma L."/>
            <person name="Zhao Y."/>
            <person name="Jiang S."/>
        </authorList>
    </citation>
    <scope>NUCLEOTIDE SEQUENCE [LARGE SCALE GENOMIC DNA]</scope>
    <source>
        <strain evidence="9">S2</strain>
        <tissue evidence="9">Leaf</tissue>
    </source>
</reference>
<keyword evidence="10" id="KW-1185">Reference proteome</keyword>
<dbReference type="OrthoDB" id="1667348at2759"/>
<organism evidence="9 10">
    <name type="scientific">Pyrus ussuriensis x Pyrus communis</name>
    <dbReference type="NCBI Taxonomy" id="2448454"/>
    <lineage>
        <taxon>Eukaryota</taxon>
        <taxon>Viridiplantae</taxon>
        <taxon>Streptophyta</taxon>
        <taxon>Embryophyta</taxon>
        <taxon>Tracheophyta</taxon>
        <taxon>Spermatophyta</taxon>
        <taxon>Magnoliopsida</taxon>
        <taxon>eudicotyledons</taxon>
        <taxon>Gunneridae</taxon>
        <taxon>Pentapetalae</taxon>
        <taxon>rosids</taxon>
        <taxon>fabids</taxon>
        <taxon>Rosales</taxon>
        <taxon>Rosaceae</taxon>
        <taxon>Amygdaloideae</taxon>
        <taxon>Maleae</taxon>
        <taxon>Pyrus</taxon>
    </lineage>
</organism>
<evidence type="ECO:0000313" key="9">
    <source>
        <dbReference type="EMBL" id="KAB2637513.1"/>
    </source>
</evidence>
<evidence type="ECO:0000256" key="8">
    <source>
        <dbReference type="SAM" id="SignalP"/>
    </source>
</evidence>
<keyword evidence="3 8" id="KW-0732">Signal</keyword>
<comment type="caution">
    <text evidence="9">The sequence shown here is derived from an EMBL/GenBank/DDBJ whole genome shotgun (WGS) entry which is preliminary data.</text>
</comment>
<dbReference type="EMBL" id="SMOL01000004">
    <property type="protein sequence ID" value="KAB2637513.1"/>
    <property type="molecule type" value="Genomic_DNA"/>
</dbReference>
<dbReference type="AlphaFoldDB" id="A0A5N5IEL9"/>
<feature type="transmembrane region" description="Helical" evidence="7">
    <location>
        <begin position="51"/>
        <end position="72"/>
    </location>
</feature>
<evidence type="ECO:0000256" key="1">
    <source>
        <dbReference type="ARBA" id="ARBA00004127"/>
    </source>
</evidence>
<feature type="chain" id="PRO_5024273585" evidence="8">
    <location>
        <begin position="21"/>
        <end position="177"/>
    </location>
</feature>
<dbReference type="Proteomes" id="UP000327157">
    <property type="component" value="Chromosome 5"/>
</dbReference>
<proteinExistence type="inferred from homology"/>
<keyword evidence="4 7" id="KW-1133">Transmembrane helix</keyword>
<evidence type="ECO:0000256" key="7">
    <source>
        <dbReference type="SAM" id="Phobius"/>
    </source>
</evidence>
<comment type="similarity">
    <text evidence="6">Belongs to the DESIGUAL family.</text>
</comment>
<sequence length="177" mass="19090">MVKNMTPLVCVPLLIMDVVAGILGIQAEIAQNKVHHLKMGIFECKDASYQAFKLGLAAVVILAVAHIVGNLLGGCICIRSRRDNQETTANKQLAIAFLILSWITLAAALSLLIAGTMLNSKSRKSCGLSHRRILSIGGILCFFHGLFIIAYYVSAKAYIKEGKPKPQIHSNPTGHPA</sequence>
<keyword evidence="2 7" id="KW-0812">Transmembrane</keyword>
<dbReference type="InterPro" id="IPR052222">
    <property type="entry name" value="DESIGUAL"/>
</dbReference>
<evidence type="ECO:0000256" key="6">
    <source>
        <dbReference type="ARBA" id="ARBA00029467"/>
    </source>
</evidence>
<dbReference type="GO" id="GO:0012505">
    <property type="term" value="C:endomembrane system"/>
    <property type="evidence" value="ECO:0007669"/>
    <property type="project" value="UniProtKB-SubCell"/>
</dbReference>
<feature type="transmembrane region" description="Helical" evidence="7">
    <location>
        <begin position="133"/>
        <end position="153"/>
    </location>
</feature>
<reference evidence="10" key="2">
    <citation type="submission" date="2019-10" db="EMBL/GenBank/DDBJ databases">
        <title>A de novo genome assembly of a pear dwarfing rootstock.</title>
        <authorList>
            <person name="Wang F."/>
            <person name="Wang J."/>
            <person name="Li S."/>
            <person name="Zhang Y."/>
            <person name="Fang M."/>
            <person name="Ma L."/>
            <person name="Zhao Y."/>
            <person name="Jiang S."/>
        </authorList>
    </citation>
    <scope>NUCLEOTIDE SEQUENCE [LARGE SCALE GENOMIC DNA]</scope>
</reference>
<gene>
    <name evidence="9" type="ORF">D8674_028047</name>
</gene>
<evidence type="ECO:0000313" key="10">
    <source>
        <dbReference type="Proteomes" id="UP000327157"/>
    </source>
</evidence>
<dbReference type="PANTHER" id="PTHR31769">
    <property type="entry name" value="OS07G0462200 PROTEIN-RELATED"/>
    <property type="match status" value="1"/>
</dbReference>
<evidence type="ECO:0000256" key="4">
    <source>
        <dbReference type="ARBA" id="ARBA00022989"/>
    </source>
</evidence>